<dbReference type="AlphaFoldDB" id="A0A3P3XUS9"/>
<dbReference type="Gene3D" id="1.10.1220.10">
    <property type="entry name" value="Met repressor-like"/>
    <property type="match status" value="1"/>
</dbReference>
<dbReference type="GO" id="GO:0006355">
    <property type="term" value="P:regulation of DNA-templated transcription"/>
    <property type="evidence" value="ECO:0007669"/>
    <property type="project" value="InterPro"/>
</dbReference>
<protein>
    <submittedName>
        <fullName evidence="2">CopG-like domain-containing protein DNA-binding</fullName>
    </submittedName>
</protein>
<evidence type="ECO:0000313" key="1">
    <source>
        <dbReference type="EMBL" id="SLM17364.1"/>
    </source>
</evidence>
<dbReference type="EMBL" id="FWDO01000008">
    <property type="protein sequence ID" value="SLM20046.1"/>
    <property type="molecule type" value="Genomic_DNA"/>
</dbReference>
<proteinExistence type="predicted"/>
<dbReference type="InterPro" id="IPR010985">
    <property type="entry name" value="Ribbon_hlx_hlx"/>
</dbReference>
<reference evidence="2" key="1">
    <citation type="submission" date="2017-02" db="EMBL/GenBank/DDBJ databases">
        <authorList>
            <person name="Regsiter A."/>
            <person name="William W."/>
        </authorList>
    </citation>
    <scope>NUCLEOTIDE SEQUENCE</scope>
    <source>
        <strain evidence="2">BdmA 4</strain>
    </source>
</reference>
<dbReference type="SUPFAM" id="SSF47598">
    <property type="entry name" value="Ribbon-helix-helix"/>
    <property type="match status" value="1"/>
</dbReference>
<dbReference type="GO" id="GO:0003677">
    <property type="term" value="F:DNA binding"/>
    <property type="evidence" value="ECO:0007669"/>
    <property type="project" value="UniProtKB-KW"/>
</dbReference>
<organism evidence="2">
    <name type="scientific">uncultured spirochete</name>
    <dbReference type="NCBI Taxonomy" id="156406"/>
    <lineage>
        <taxon>Bacteria</taxon>
        <taxon>Pseudomonadati</taxon>
        <taxon>Spirochaetota</taxon>
        <taxon>Spirochaetia</taxon>
        <taxon>Spirochaetales</taxon>
        <taxon>environmental samples</taxon>
    </lineage>
</organism>
<dbReference type="InterPro" id="IPR013321">
    <property type="entry name" value="Arc_rbn_hlx_hlx"/>
</dbReference>
<accession>A0A3P3XUS9</accession>
<name>A0A3P3XUS9_9SPIR</name>
<sequence>MTSVRLPTDLERKLEMVARKKRTSKTNVIREALENLFTQEETEKDSYELGEEYFGKYGSGDGSLSTTYKNKLKEKLHGKYHSH</sequence>
<keyword evidence="2" id="KW-0238">DNA-binding</keyword>
<gene>
    <name evidence="1" type="ORF">SPIRO4BDMA_30001</name>
    <name evidence="2" type="ORF">SPIRO4BDMA_80153</name>
</gene>
<evidence type="ECO:0000313" key="2">
    <source>
        <dbReference type="EMBL" id="SLM20046.1"/>
    </source>
</evidence>
<dbReference type="EMBL" id="FWDO01000003">
    <property type="protein sequence ID" value="SLM17364.1"/>
    <property type="molecule type" value="Genomic_DNA"/>
</dbReference>